<dbReference type="EMBL" id="PGCJ01000609">
    <property type="protein sequence ID" value="PLW25549.1"/>
    <property type="molecule type" value="Genomic_DNA"/>
</dbReference>
<proteinExistence type="predicted"/>
<dbReference type="AlphaFoldDB" id="A0A2N5V3K1"/>
<evidence type="ECO:0000313" key="8">
    <source>
        <dbReference type="Proteomes" id="UP000235392"/>
    </source>
</evidence>
<dbReference type="EMBL" id="PGCJ01000136">
    <property type="protein sequence ID" value="PLW44561.1"/>
    <property type="molecule type" value="Genomic_DNA"/>
</dbReference>
<accession>A0A2N5V3K1</accession>
<evidence type="ECO:0000313" key="3">
    <source>
        <dbReference type="EMBL" id="PLW07761.1"/>
    </source>
</evidence>
<reference evidence="7 8" key="1">
    <citation type="submission" date="2017-11" db="EMBL/GenBank/DDBJ databases">
        <title>De novo assembly and phasing of dikaryotic genomes from two isolates of Puccinia coronata f. sp. avenae, the causal agent of oat crown rust.</title>
        <authorList>
            <person name="Miller M.E."/>
            <person name="Zhang Y."/>
            <person name="Omidvar V."/>
            <person name="Sperschneider J."/>
            <person name="Schwessinger B."/>
            <person name="Raley C."/>
            <person name="Palmer J.M."/>
            <person name="Garnica D."/>
            <person name="Upadhyaya N."/>
            <person name="Rathjen J."/>
            <person name="Taylor J.M."/>
            <person name="Park R.F."/>
            <person name="Dodds P.N."/>
            <person name="Hirsch C.D."/>
            <person name="Kianian S.F."/>
            <person name="Figueroa M."/>
        </authorList>
    </citation>
    <scope>NUCLEOTIDE SEQUENCE [LARGE SCALE GENOMIC DNA]</scope>
    <source>
        <strain evidence="6">12NC29</strain>
        <strain evidence="3">12SD80</strain>
    </source>
</reference>
<evidence type="ECO:0000313" key="2">
    <source>
        <dbReference type="EMBL" id="PLW05078.1"/>
    </source>
</evidence>
<evidence type="ECO:0000313" key="4">
    <source>
        <dbReference type="EMBL" id="PLW25549.1"/>
    </source>
</evidence>
<evidence type="ECO:0000313" key="6">
    <source>
        <dbReference type="EMBL" id="PLW44561.1"/>
    </source>
</evidence>
<protein>
    <submittedName>
        <fullName evidence="6">Uncharacterized protein</fullName>
    </submittedName>
</protein>
<dbReference type="EMBL" id="PGCI01001107">
    <property type="protein sequence ID" value="PLW07761.1"/>
    <property type="molecule type" value="Genomic_DNA"/>
</dbReference>
<evidence type="ECO:0000256" key="1">
    <source>
        <dbReference type="SAM" id="MobiDB-lite"/>
    </source>
</evidence>
<feature type="region of interest" description="Disordered" evidence="1">
    <location>
        <begin position="1"/>
        <end position="33"/>
    </location>
</feature>
<organism evidence="6 7">
    <name type="scientific">Puccinia coronata f. sp. avenae</name>
    <dbReference type="NCBI Taxonomy" id="200324"/>
    <lineage>
        <taxon>Eukaryota</taxon>
        <taxon>Fungi</taxon>
        <taxon>Dikarya</taxon>
        <taxon>Basidiomycota</taxon>
        <taxon>Pucciniomycotina</taxon>
        <taxon>Pucciniomycetes</taxon>
        <taxon>Pucciniales</taxon>
        <taxon>Pucciniaceae</taxon>
        <taxon>Puccinia</taxon>
    </lineage>
</organism>
<dbReference type="Proteomes" id="UP000235388">
    <property type="component" value="Unassembled WGS sequence"/>
</dbReference>
<gene>
    <name evidence="6" type="ORF">PCANC_08121</name>
    <name evidence="4" type="ORF">PCANC_24778</name>
    <name evidence="2" type="ORF">PCANC_25491</name>
    <name evidence="5" type="ORF">PCASD_17477</name>
    <name evidence="3" type="ORF">PCASD_23454</name>
</gene>
<sequence length="162" mass="18172">MSLSGLGEPDCGAPIRLPGWRKGSSEARTSGSHPGPNIVRIEILNWLDSIAPVRQPVFALDHGLSWPRQLVDRWRTPVIEKLRVFIRALPKITQIHSNRVCLATYYTFQPVCALDNLEAWRTPVVEKGKSFYSRVLSGRVPPAHLAVLSQQSLLLFSNMVYS</sequence>
<dbReference type="Proteomes" id="UP000235392">
    <property type="component" value="Unassembled WGS sequence"/>
</dbReference>
<comment type="caution">
    <text evidence="6">The sequence shown here is derived from an EMBL/GenBank/DDBJ whole genome shotgun (WGS) entry which is preliminary data.</text>
</comment>
<name>A0A2N5V3K1_9BASI</name>
<evidence type="ECO:0000313" key="5">
    <source>
        <dbReference type="EMBL" id="PLW28496.1"/>
    </source>
</evidence>
<evidence type="ECO:0000313" key="7">
    <source>
        <dbReference type="Proteomes" id="UP000235388"/>
    </source>
</evidence>
<dbReference type="EMBL" id="PGCJ01001501">
    <property type="protein sequence ID" value="PLW05078.1"/>
    <property type="molecule type" value="Genomic_DNA"/>
</dbReference>
<keyword evidence="7" id="KW-1185">Reference proteome</keyword>
<dbReference type="EMBL" id="PGCI01000363">
    <property type="protein sequence ID" value="PLW28496.1"/>
    <property type="molecule type" value="Genomic_DNA"/>
</dbReference>